<keyword evidence="5" id="KW-0206">Cytoskeleton</keyword>
<feature type="compositionally biased region" description="Basic and acidic residues" evidence="7">
    <location>
        <begin position="355"/>
        <end position="371"/>
    </location>
</feature>
<feature type="compositionally biased region" description="Polar residues" evidence="7">
    <location>
        <begin position="177"/>
        <end position="196"/>
    </location>
</feature>
<sequence>MMDSYNGTPLTENVVGCENGLHQQLPTSGKEVTTVDKSEGVSNGTTEIEEVQETFQSGVILKDDEAVETSTEGVGDKSKMPLCNNGSPSSKESKAKIHTEHKSDKPQKASGKLKNGKPSSTAHTVVSGPKKGKDGKPNGTMTSKSLDKQPTSLVAKSKSVNDGKATQRNPKVVPSSVKANHSKQQTDKTSSPSSGQPEGLTEKPKVKPLKKDPPNKAESMARSSVSPTSEDAKSHRVNALPSYGFSFKCNERAEKRKEFYSKLEEKIHAKEMEQNNLQAKTKESQEAEIKMFRKSLTFKATPMPTFYQEPPPPKVELKKIPTTRAKSPKLGRKKDSPYREENSGNGNTIRPSRLSLDEKVFSGDSHAKEHSLVTPKRTYRKSLPKLPSHNTNLLSRQTKKSSHSKSKETAKTESDVPKVEAAIVEPKVNDESCFDGEHITMVGESIAVDH</sequence>
<feature type="compositionally biased region" description="Basic and acidic residues" evidence="7">
    <location>
        <begin position="200"/>
        <end position="215"/>
    </location>
</feature>
<protein>
    <recommendedName>
        <fullName evidence="8">TPX2 C-terminal domain-containing protein</fullName>
    </recommendedName>
</protein>
<comment type="caution">
    <text evidence="9">The sequence shown here is derived from an EMBL/GenBank/DDBJ whole genome shotgun (WGS) entry which is preliminary data.</text>
</comment>
<feature type="region of interest" description="Disordered" evidence="7">
    <location>
        <begin position="301"/>
        <end position="418"/>
    </location>
</feature>
<evidence type="ECO:0000256" key="2">
    <source>
        <dbReference type="ARBA" id="ARBA00005885"/>
    </source>
</evidence>
<feature type="compositionally biased region" description="Basic and acidic residues" evidence="7">
    <location>
        <begin position="405"/>
        <end position="418"/>
    </location>
</feature>
<feature type="region of interest" description="Disordered" evidence="7">
    <location>
        <begin position="21"/>
        <end position="246"/>
    </location>
</feature>
<evidence type="ECO:0000313" key="9">
    <source>
        <dbReference type="EMBL" id="CAH9146309.1"/>
    </source>
</evidence>
<dbReference type="InterPro" id="IPR027329">
    <property type="entry name" value="TPX2_C"/>
</dbReference>
<reference evidence="9" key="1">
    <citation type="submission" date="2022-07" db="EMBL/GenBank/DDBJ databases">
        <authorList>
            <person name="Macas J."/>
            <person name="Novak P."/>
            <person name="Neumann P."/>
        </authorList>
    </citation>
    <scope>NUCLEOTIDE SEQUENCE</scope>
</reference>
<feature type="compositionally biased region" description="Polar residues" evidence="7">
    <location>
        <begin position="21"/>
        <end position="31"/>
    </location>
</feature>
<evidence type="ECO:0000256" key="3">
    <source>
        <dbReference type="ARBA" id="ARBA00022490"/>
    </source>
</evidence>
<keyword evidence="3" id="KW-0963">Cytoplasm</keyword>
<feature type="compositionally biased region" description="Polar residues" evidence="7">
    <location>
        <begin position="140"/>
        <end position="169"/>
    </location>
</feature>
<evidence type="ECO:0000256" key="5">
    <source>
        <dbReference type="ARBA" id="ARBA00023212"/>
    </source>
</evidence>
<evidence type="ECO:0000256" key="6">
    <source>
        <dbReference type="SAM" id="Coils"/>
    </source>
</evidence>
<proteinExistence type="inferred from homology"/>
<comment type="subcellular location">
    <subcellularLocation>
        <location evidence="1">Cytoplasm</location>
        <location evidence="1">Cytoskeleton</location>
    </subcellularLocation>
</comment>
<dbReference type="GO" id="GO:0008017">
    <property type="term" value="F:microtubule binding"/>
    <property type="evidence" value="ECO:0007669"/>
    <property type="project" value="InterPro"/>
</dbReference>
<evidence type="ECO:0000256" key="7">
    <source>
        <dbReference type="SAM" id="MobiDB-lite"/>
    </source>
</evidence>
<evidence type="ECO:0000256" key="4">
    <source>
        <dbReference type="ARBA" id="ARBA00022701"/>
    </source>
</evidence>
<dbReference type="PANTHER" id="PTHR31358">
    <property type="entry name" value="PROTEIN WVD2-LIKE 4"/>
    <property type="match status" value="1"/>
</dbReference>
<feature type="compositionally biased region" description="Basic and acidic residues" evidence="7">
    <location>
        <begin position="333"/>
        <end position="342"/>
    </location>
</feature>
<dbReference type="EMBL" id="CAMAPF010001101">
    <property type="protein sequence ID" value="CAH9146309.1"/>
    <property type="molecule type" value="Genomic_DNA"/>
</dbReference>
<keyword evidence="6" id="KW-0175">Coiled coil</keyword>
<feature type="domain" description="TPX2 C-terminal" evidence="8">
    <location>
        <begin position="245"/>
        <end position="320"/>
    </location>
</feature>
<keyword evidence="4" id="KW-0493">Microtubule</keyword>
<evidence type="ECO:0000256" key="1">
    <source>
        <dbReference type="ARBA" id="ARBA00004245"/>
    </source>
</evidence>
<dbReference type="PANTHER" id="PTHR31358:SF29">
    <property type="entry name" value="PROTEIN WVD2-LIKE 5-RELATED"/>
    <property type="match status" value="1"/>
</dbReference>
<feature type="compositionally biased region" description="Basic and acidic residues" evidence="7">
    <location>
        <begin position="91"/>
        <end position="107"/>
    </location>
</feature>
<feature type="coiled-coil region" evidence="6">
    <location>
        <begin position="260"/>
        <end position="290"/>
    </location>
</feature>
<keyword evidence="10" id="KW-1185">Reference proteome</keyword>
<dbReference type="Pfam" id="PF06886">
    <property type="entry name" value="TPX2"/>
    <property type="match status" value="1"/>
</dbReference>
<dbReference type="AlphaFoldDB" id="A0AAV0GEL4"/>
<dbReference type="GO" id="GO:0005874">
    <property type="term" value="C:microtubule"/>
    <property type="evidence" value="ECO:0007669"/>
    <property type="project" value="UniProtKB-KW"/>
</dbReference>
<name>A0AAV0GEL4_9ASTE</name>
<dbReference type="InterPro" id="IPR044833">
    <property type="entry name" value="WDL5/6"/>
</dbReference>
<evidence type="ECO:0000313" key="10">
    <source>
        <dbReference type="Proteomes" id="UP001152523"/>
    </source>
</evidence>
<organism evidence="9 10">
    <name type="scientific">Cuscuta epithymum</name>
    <dbReference type="NCBI Taxonomy" id="186058"/>
    <lineage>
        <taxon>Eukaryota</taxon>
        <taxon>Viridiplantae</taxon>
        <taxon>Streptophyta</taxon>
        <taxon>Embryophyta</taxon>
        <taxon>Tracheophyta</taxon>
        <taxon>Spermatophyta</taxon>
        <taxon>Magnoliopsida</taxon>
        <taxon>eudicotyledons</taxon>
        <taxon>Gunneridae</taxon>
        <taxon>Pentapetalae</taxon>
        <taxon>asterids</taxon>
        <taxon>lamiids</taxon>
        <taxon>Solanales</taxon>
        <taxon>Convolvulaceae</taxon>
        <taxon>Cuscuteae</taxon>
        <taxon>Cuscuta</taxon>
        <taxon>Cuscuta subgen. Cuscuta</taxon>
    </lineage>
</organism>
<gene>
    <name evidence="9" type="ORF">CEPIT_LOCUS42889</name>
</gene>
<evidence type="ECO:0000259" key="8">
    <source>
        <dbReference type="Pfam" id="PF06886"/>
    </source>
</evidence>
<comment type="similarity">
    <text evidence="2">Belongs to the TPX2 family.</text>
</comment>
<accession>A0AAV0GEL4</accession>
<dbReference type="Proteomes" id="UP001152523">
    <property type="component" value="Unassembled WGS sequence"/>
</dbReference>